<reference evidence="2" key="1">
    <citation type="submission" date="2021-05" db="EMBL/GenBank/DDBJ databases">
        <title>Novel Bacillus species.</title>
        <authorList>
            <person name="Liu G."/>
        </authorList>
    </citation>
    <scope>NUCLEOTIDE SEQUENCE</scope>
    <source>
        <strain evidence="2">FJAT-49825</strain>
    </source>
</reference>
<gene>
    <name evidence="2" type="ORF">KHA99_02655</name>
</gene>
<keyword evidence="3" id="KW-1185">Reference proteome</keyword>
<proteinExistence type="predicted"/>
<evidence type="ECO:0000256" key="1">
    <source>
        <dbReference type="SAM" id="MobiDB-lite"/>
    </source>
</evidence>
<evidence type="ECO:0000313" key="3">
    <source>
        <dbReference type="Proteomes" id="UP000679749"/>
    </source>
</evidence>
<sequence length="271" mass="30783">MKKWALAAIVYLLAVSGGFIVYDVYFDKEEVPHGEAASHESNEKHIASEGHGHEGGEVKNGDVTPNFTYNKGKITIYLKDQNGNPVDDLEVNHEKLLHLIVVNDQLDQYYHLHPEKVRAGQFEIAYELKDGAYKAFIDIKPKKLNYHVKPAAFTVGVSQETHHHNRLKADETFKKTVDGKTAELVVSSFEAGKPVTLDFKLDESTLEPYLGAAGHVVILDEEANLYLHVHPHNEKVPIFETQFERRGTYKIWAEFKQEGKVRVFSYVIEIK</sequence>
<feature type="region of interest" description="Disordered" evidence="1">
    <location>
        <begin position="35"/>
        <end position="64"/>
    </location>
</feature>
<evidence type="ECO:0008006" key="4">
    <source>
        <dbReference type="Google" id="ProtNLM"/>
    </source>
</evidence>
<dbReference type="EMBL" id="JAGYPF010000001">
    <property type="protein sequence ID" value="MBS4211355.1"/>
    <property type="molecule type" value="Genomic_DNA"/>
</dbReference>
<accession>A0A942U159</accession>
<organism evidence="2 3">
    <name type="scientific">Neobacillus rhizophilus</name>
    <dbReference type="NCBI Taxonomy" id="2833579"/>
    <lineage>
        <taxon>Bacteria</taxon>
        <taxon>Bacillati</taxon>
        <taxon>Bacillota</taxon>
        <taxon>Bacilli</taxon>
        <taxon>Bacillales</taxon>
        <taxon>Bacillaceae</taxon>
        <taxon>Neobacillus</taxon>
    </lineage>
</organism>
<protein>
    <recommendedName>
        <fullName evidence="4">Secreted protein</fullName>
    </recommendedName>
</protein>
<comment type="caution">
    <text evidence="2">The sequence shown here is derived from an EMBL/GenBank/DDBJ whole genome shotgun (WGS) entry which is preliminary data.</text>
</comment>
<dbReference type="RefSeq" id="WP_213115877.1">
    <property type="nucleotide sequence ID" value="NZ_JAGYPF010000001.1"/>
</dbReference>
<name>A0A942U159_9BACI</name>
<feature type="compositionally biased region" description="Basic and acidic residues" evidence="1">
    <location>
        <begin position="35"/>
        <end position="60"/>
    </location>
</feature>
<dbReference type="AlphaFoldDB" id="A0A942U159"/>
<dbReference type="Proteomes" id="UP000679749">
    <property type="component" value="Unassembled WGS sequence"/>
</dbReference>
<evidence type="ECO:0000313" key="2">
    <source>
        <dbReference type="EMBL" id="MBS4211355.1"/>
    </source>
</evidence>